<feature type="compositionally biased region" description="Low complexity" evidence="3">
    <location>
        <begin position="63"/>
        <end position="78"/>
    </location>
</feature>
<dbReference type="Pfam" id="PF07989">
    <property type="entry name" value="Cnn_1N"/>
    <property type="match status" value="1"/>
</dbReference>
<feature type="region of interest" description="Disordered" evidence="3">
    <location>
        <begin position="184"/>
        <end position="212"/>
    </location>
</feature>
<feature type="region of interest" description="Disordered" evidence="3">
    <location>
        <begin position="1"/>
        <end position="148"/>
    </location>
</feature>
<dbReference type="EMBL" id="JBCLYO010000005">
    <property type="protein sequence ID" value="KAL0088802.1"/>
    <property type="molecule type" value="Genomic_DNA"/>
</dbReference>
<reference evidence="5 6" key="1">
    <citation type="submission" date="2024-04" db="EMBL/GenBank/DDBJ databases">
        <title>Symmetric and asymmetric DNA N6-adenine methylation regulates different biological responses in Mucorales.</title>
        <authorList>
            <consortium name="Lawrence Berkeley National Laboratory"/>
            <person name="Lax C."/>
            <person name="Mondo S.J."/>
            <person name="Osorio-Concepcion M."/>
            <person name="Muszewska A."/>
            <person name="Corrochano-Luque M."/>
            <person name="Gutierrez G."/>
            <person name="Riley R."/>
            <person name="Lipzen A."/>
            <person name="Guo J."/>
            <person name="Hundley H."/>
            <person name="Amirebrahimi M."/>
            <person name="Ng V."/>
            <person name="Lorenzo-Gutierrez D."/>
            <person name="Binder U."/>
            <person name="Yang J."/>
            <person name="Song Y."/>
            <person name="Canovas D."/>
            <person name="Navarro E."/>
            <person name="Freitag M."/>
            <person name="Gabaldon T."/>
            <person name="Grigoriev I.V."/>
            <person name="Corrochano L.M."/>
            <person name="Nicolas F.E."/>
            <person name="Garre V."/>
        </authorList>
    </citation>
    <scope>NUCLEOTIDE SEQUENCE [LARGE SCALE GENOMIC DNA]</scope>
    <source>
        <strain evidence="5 6">L51</strain>
    </source>
</reference>
<evidence type="ECO:0000256" key="1">
    <source>
        <dbReference type="ARBA" id="ARBA00004496"/>
    </source>
</evidence>
<feature type="compositionally biased region" description="Acidic residues" evidence="3">
    <location>
        <begin position="124"/>
        <end position="135"/>
    </location>
</feature>
<feature type="compositionally biased region" description="Basic and acidic residues" evidence="3">
    <location>
        <begin position="201"/>
        <end position="212"/>
    </location>
</feature>
<dbReference type="Proteomes" id="UP001448207">
    <property type="component" value="Unassembled WGS sequence"/>
</dbReference>
<feature type="domain" description="Centrosomin N-terminal motif 1" evidence="4">
    <location>
        <begin position="215"/>
        <end position="257"/>
    </location>
</feature>
<feature type="compositionally biased region" description="Basic and acidic residues" evidence="3">
    <location>
        <begin position="81"/>
        <end position="110"/>
    </location>
</feature>
<feature type="compositionally biased region" description="Polar residues" evidence="3">
    <location>
        <begin position="1"/>
        <end position="27"/>
    </location>
</feature>
<comment type="caution">
    <text evidence="5">The sequence shown here is derived from an EMBL/GenBank/DDBJ whole genome shotgun (WGS) entry which is preliminary data.</text>
</comment>
<sequence>MLQNHSSQRVPGMNDNSFQSDSFINRSELTDDRPSQSSITDLDNISPPFHPSLSQLPLESSKNNYNNYNNYNSYNTNNGIQERDKLKNRAKVKDKDKERELEEKDERFEVENIEQGFEERFETGEEEEEEEEEEENINHQKEKALPSSSKHVGLYDLAPDHLSLFDQESKLDLQFEMVSLADSDADYQREDRRIRNGRPSPEVHKERDNSSKFAMKEQAKALEKLHKENFNFKLKIYHLENRLENMSPEQVEQGLKEVK</sequence>
<name>A0ABR3B5U6_PHYBL</name>
<evidence type="ECO:0000313" key="5">
    <source>
        <dbReference type="EMBL" id="KAL0088802.1"/>
    </source>
</evidence>
<evidence type="ECO:0000259" key="4">
    <source>
        <dbReference type="Pfam" id="PF07989"/>
    </source>
</evidence>
<protein>
    <recommendedName>
        <fullName evidence="4">Centrosomin N-terminal motif 1 domain-containing protein</fullName>
    </recommendedName>
</protein>
<evidence type="ECO:0000256" key="2">
    <source>
        <dbReference type="ARBA" id="ARBA00022490"/>
    </source>
</evidence>
<keyword evidence="2" id="KW-0963">Cytoplasm</keyword>
<organism evidence="5 6">
    <name type="scientific">Phycomyces blakesleeanus</name>
    <dbReference type="NCBI Taxonomy" id="4837"/>
    <lineage>
        <taxon>Eukaryota</taxon>
        <taxon>Fungi</taxon>
        <taxon>Fungi incertae sedis</taxon>
        <taxon>Mucoromycota</taxon>
        <taxon>Mucoromycotina</taxon>
        <taxon>Mucoromycetes</taxon>
        <taxon>Mucorales</taxon>
        <taxon>Phycomycetaceae</taxon>
        <taxon>Phycomyces</taxon>
    </lineage>
</organism>
<proteinExistence type="predicted"/>
<keyword evidence="6" id="KW-1185">Reference proteome</keyword>
<accession>A0ABR3B5U6</accession>
<evidence type="ECO:0000313" key="6">
    <source>
        <dbReference type="Proteomes" id="UP001448207"/>
    </source>
</evidence>
<dbReference type="InterPro" id="IPR012943">
    <property type="entry name" value="Cnn_1N"/>
</dbReference>
<evidence type="ECO:0000256" key="3">
    <source>
        <dbReference type="SAM" id="MobiDB-lite"/>
    </source>
</evidence>
<feature type="compositionally biased region" description="Polar residues" evidence="3">
    <location>
        <begin position="52"/>
        <end position="62"/>
    </location>
</feature>
<comment type="subcellular location">
    <subcellularLocation>
        <location evidence="1">Cytoplasm</location>
    </subcellularLocation>
</comment>
<gene>
    <name evidence="5" type="ORF">J3Q64DRAFT_1731695</name>
</gene>